<dbReference type="EC" id="1.1.1.44" evidence="4"/>
<name>A0A0K1EDM1_CHOCO</name>
<dbReference type="InterPro" id="IPR006115">
    <property type="entry name" value="6PGDH_NADP-bd"/>
</dbReference>
<dbReference type="InterPro" id="IPR036291">
    <property type="entry name" value="NAD(P)-bd_dom_sf"/>
</dbReference>
<dbReference type="KEGG" id="ccro:CMC5_029280"/>
<dbReference type="InterPro" id="IPR015815">
    <property type="entry name" value="HIBADH-related"/>
</dbReference>
<dbReference type="SUPFAM" id="SSF48179">
    <property type="entry name" value="6-phosphogluconate dehydrogenase C-terminal domain-like"/>
    <property type="match status" value="1"/>
</dbReference>
<gene>
    <name evidence="4" type="primary">gnd</name>
    <name evidence="4" type="ORF">CMC5_029280</name>
</gene>
<dbReference type="GO" id="GO:0050661">
    <property type="term" value="F:NADP binding"/>
    <property type="evidence" value="ECO:0007669"/>
    <property type="project" value="InterPro"/>
</dbReference>
<accession>A0A0K1EDM1</accession>
<evidence type="ECO:0000259" key="3">
    <source>
        <dbReference type="Pfam" id="PF03446"/>
    </source>
</evidence>
<dbReference type="SUPFAM" id="SSF51735">
    <property type="entry name" value="NAD(P)-binding Rossmann-fold domains"/>
    <property type="match status" value="1"/>
</dbReference>
<feature type="active site" evidence="2">
    <location>
        <position position="174"/>
    </location>
</feature>
<dbReference type="GO" id="GO:0004616">
    <property type="term" value="F:phosphogluconate dehydrogenase (decarboxylating) activity"/>
    <property type="evidence" value="ECO:0007669"/>
    <property type="project" value="UniProtKB-EC"/>
</dbReference>
<evidence type="ECO:0000313" key="4">
    <source>
        <dbReference type="EMBL" id="AKT38782.1"/>
    </source>
</evidence>
<organism evidence="4 5">
    <name type="scientific">Chondromyces crocatus</name>
    <dbReference type="NCBI Taxonomy" id="52"/>
    <lineage>
        <taxon>Bacteria</taxon>
        <taxon>Pseudomonadati</taxon>
        <taxon>Myxococcota</taxon>
        <taxon>Polyangia</taxon>
        <taxon>Polyangiales</taxon>
        <taxon>Polyangiaceae</taxon>
        <taxon>Chondromyces</taxon>
    </lineage>
</organism>
<dbReference type="Gene3D" id="3.40.50.720">
    <property type="entry name" value="NAD(P)-binding Rossmann-like Domain"/>
    <property type="match status" value="1"/>
</dbReference>
<dbReference type="EMBL" id="CP012159">
    <property type="protein sequence ID" value="AKT38782.1"/>
    <property type="molecule type" value="Genomic_DNA"/>
</dbReference>
<dbReference type="InterPro" id="IPR008927">
    <property type="entry name" value="6-PGluconate_DH-like_C_sf"/>
</dbReference>
<dbReference type="AlphaFoldDB" id="A0A0K1EDM1"/>
<keyword evidence="1 4" id="KW-0560">Oxidoreductase</keyword>
<evidence type="ECO:0000256" key="1">
    <source>
        <dbReference type="ARBA" id="ARBA00023002"/>
    </source>
</evidence>
<dbReference type="InterPro" id="IPR013328">
    <property type="entry name" value="6PGD_dom2"/>
</dbReference>
<dbReference type="InterPro" id="IPR051265">
    <property type="entry name" value="HIBADH-related_NP60_sf"/>
</dbReference>
<dbReference type="Gene3D" id="1.10.1040.10">
    <property type="entry name" value="N-(1-d-carboxylethyl)-l-norvaline Dehydrogenase, domain 2"/>
    <property type="match status" value="1"/>
</dbReference>
<dbReference type="Pfam" id="PF03446">
    <property type="entry name" value="NAD_binding_2"/>
    <property type="match status" value="1"/>
</dbReference>
<dbReference type="PATRIC" id="fig|52.7.peg.3219"/>
<keyword evidence="5" id="KW-1185">Reference proteome</keyword>
<dbReference type="PANTHER" id="PTHR43580:SF2">
    <property type="entry name" value="CYTOKINE-LIKE NUCLEAR FACTOR N-PAC"/>
    <property type="match status" value="1"/>
</dbReference>
<dbReference type="PANTHER" id="PTHR43580">
    <property type="entry name" value="OXIDOREDUCTASE GLYR1-RELATED"/>
    <property type="match status" value="1"/>
</dbReference>
<proteinExistence type="predicted"/>
<reference evidence="4 5" key="1">
    <citation type="submission" date="2015-07" db="EMBL/GenBank/DDBJ databases">
        <title>Genome analysis of myxobacterium Chondromyces crocatus Cm c5 reveals a high potential for natural compound synthesis and the genetic basis for the loss of fruiting body formation.</title>
        <authorList>
            <person name="Zaburannyi N."/>
            <person name="Bunk B."/>
            <person name="Maier J."/>
            <person name="Overmann J."/>
            <person name="Mueller R."/>
        </authorList>
    </citation>
    <scope>NUCLEOTIDE SEQUENCE [LARGE SCALE GENOMIC DNA]</scope>
    <source>
        <strain evidence="4 5">Cm c5</strain>
    </source>
</reference>
<protein>
    <submittedName>
        <fullName evidence="4">6-phosphogluconate dehydrogenase</fullName>
        <ecNumber evidence="4">1.1.1.44</ecNumber>
    </submittedName>
</protein>
<dbReference type="Proteomes" id="UP000067626">
    <property type="component" value="Chromosome"/>
</dbReference>
<sequence>MRNMRAMTIAFLGTGLIGAGLVEAALGRGEQVTVWNRSLDKAKALEAKGARVAESPAAAVRGATRVHLALSDDAAVNGVVELMRASLEPEALVIDHTTTQPEATAARAADCAQRGVALLHAPVFMSPAMCREAKGMMLCAGPEALFQKAEAWLGQMTGKVWYLGERSDLAAAYKLFGNAIIVTLSAGLSDVLSIAAAMKISPEDALGLFDRFNPGETIPLRGARMARGEFSQTSFALAMARKDVRLMLETAGDLPLAVLPGIAARMDQLIAAGRGEDDMGVMAVDALARARSEG</sequence>
<dbReference type="PIRSF" id="PIRSF000103">
    <property type="entry name" value="HIBADH"/>
    <property type="match status" value="1"/>
</dbReference>
<evidence type="ECO:0000256" key="2">
    <source>
        <dbReference type="PIRSR" id="PIRSR000103-1"/>
    </source>
</evidence>
<dbReference type="STRING" id="52.CMC5_029280"/>
<evidence type="ECO:0000313" key="5">
    <source>
        <dbReference type="Proteomes" id="UP000067626"/>
    </source>
</evidence>
<feature type="domain" description="6-phosphogluconate dehydrogenase NADP-binding" evidence="3">
    <location>
        <begin position="8"/>
        <end position="164"/>
    </location>
</feature>